<gene>
    <name evidence="3" type="ORF">PMAYCL1PPCAC_07998</name>
</gene>
<feature type="compositionally biased region" description="Basic and acidic residues" evidence="1">
    <location>
        <begin position="75"/>
        <end position="164"/>
    </location>
</feature>
<feature type="region of interest" description="Disordered" evidence="1">
    <location>
        <begin position="1"/>
        <end position="286"/>
    </location>
</feature>
<feature type="compositionally biased region" description="Basic and acidic residues" evidence="1">
    <location>
        <begin position="249"/>
        <end position="268"/>
    </location>
</feature>
<feature type="compositionally biased region" description="Basic and acidic residues" evidence="1">
    <location>
        <begin position="323"/>
        <end position="355"/>
    </location>
</feature>
<sequence length="782" mass="93057">EQERKKKKEEEKKRKKEEEVKRAKVKEEERKRREEEERRAKEDEERRREEEERERARKEEEKREEEARLEEERAEQERQRQLLDRETRKAEERRKKEEEEKRKRELEEEKRMKQEEKRKEIEKKKFEDAARLEEKEKEAAKTLSERRRLQREEDAERRREEQRKRQALALERAEEEERRQALSIAEKARLEEEEKRKKMEQLQSVVDSHLASLESPEQPRSIKAGRRRARKTGSRLQSSDSVDSPDFSVESRDASRETRRSDPEIKDQEETEQPAEFKVAVPKYKKKPEEVKFQAKTFIPVVAEPNEDDRRAAEKFKAFEEQKAKDERRLARLAEESRNSRETTPDSPKGQEHGGKNKFHRKKRDVFSAEFVEEQKRREEGYKLWSMVEFTLSNIFYFACCVIFTILLFSLLSSKFQTLAPSTNSLFSSRSQNSNEPSFILPLEEYEDAPLPENEVSFTDRHSLENTEELKCLLWVSKPGPQGATFCVQTPRQYHLSSFHDETIVDLADQESASFPEHLNTYEACDDAAAIWEGKGIVRTDGNELEQGTDGWLWWTNRWVYVEKEQNFTEEDAEAAYGLLKSFEMEACFYELCRSDTESKLDNVDEDNRAMNCYQMNRILARLSGIAFAGWGETKLMEMHAQEKKTWFKLLYPYKNSTTGERNVHVTNWIHSLKTKKGEMAHYDWTSVQTVPLPVNPRRFSEVNETTTVKYFKRLQGAPELSYEKIYIEQATERFNETEAKRWSDTVIRVKEQLLDKIWKAEIDYSDFELDIDICMEMTTRS</sequence>
<reference evidence="4" key="1">
    <citation type="submission" date="2022-10" db="EMBL/GenBank/DDBJ databases">
        <title>Genome assembly of Pristionchus species.</title>
        <authorList>
            <person name="Yoshida K."/>
            <person name="Sommer R.J."/>
        </authorList>
    </citation>
    <scope>NUCLEOTIDE SEQUENCE [LARGE SCALE GENOMIC DNA]</scope>
    <source>
        <strain evidence="4">RS5460</strain>
    </source>
</reference>
<dbReference type="Proteomes" id="UP001328107">
    <property type="component" value="Unassembled WGS sequence"/>
</dbReference>
<accession>A0AAN5C573</accession>
<keyword evidence="4" id="KW-1185">Reference proteome</keyword>
<organism evidence="3 4">
    <name type="scientific">Pristionchus mayeri</name>
    <dbReference type="NCBI Taxonomy" id="1317129"/>
    <lineage>
        <taxon>Eukaryota</taxon>
        <taxon>Metazoa</taxon>
        <taxon>Ecdysozoa</taxon>
        <taxon>Nematoda</taxon>
        <taxon>Chromadorea</taxon>
        <taxon>Rhabditida</taxon>
        <taxon>Rhabditina</taxon>
        <taxon>Diplogasteromorpha</taxon>
        <taxon>Diplogasteroidea</taxon>
        <taxon>Neodiplogasteridae</taxon>
        <taxon>Pristionchus</taxon>
    </lineage>
</organism>
<proteinExistence type="predicted"/>
<keyword evidence="2" id="KW-1133">Transmembrane helix</keyword>
<comment type="caution">
    <text evidence="3">The sequence shown here is derived from an EMBL/GenBank/DDBJ whole genome shotgun (WGS) entry which is preliminary data.</text>
</comment>
<keyword evidence="2" id="KW-0812">Transmembrane</keyword>
<feature type="compositionally biased region" description="Basic and acidic residues" evidence="1">
    <location>
        <begin position="1"/>
        <end position="66"/>
    </location>
</feature>
<feature type="compositionally biased region" description="Basic residues" evidence="1">
    <location>
        <begin position="223"/>
        <end position="233"/>
    </location>
</feature>
<name>A0AAN5C573_9BILA</name>
<dbReference type="AlphaFoldDB" id="A0AAN5C573"/>
<evidence type="ECO:0000256" key="2">
    <source>
        <dbReference type="SAM" id="Phobius"/>
    </source>
</evidence>
<feature type="transmembrane region" description="Helical" evidence="2">
    <location>
        <begin position="384"/>
        <end position="412"/>
    </location>
</feature>
<evidence type="ECO:0000313" key="4">
    <source>
        <dbReference type="Proteomes" id="UP001328107"/>
    </source>
</evidence>
<feature type="compositionally biased region" description="Basic and acidic residues" evidence="1">
    <location>
        <begin position="171"/>
        <end position="200"/>
    </location>
</feature>
<evidence type="ECO:0000313" key="3">
    <source>
        <dbReference type="EMBL" id="GMR37803.1"/>
    </source>
</evidence>
<evidence type="ECO:0000256" key="1">
    <source>
        <dbReference type="SAM" id="MobiDB-lite"/>
    </source>
</evidence>
<feature type="compositionally biased region" description="Low complexity" evidence="1">
    <location>
        <begin position="238"/>
        <end position="248"/>
    </location>
</feature>
<keyword evidence="2" id="KW-0472">Membrane</keyword>
<protein>
    <submittedName>
        <fullName evidence="3">Uncharacterized protein</fullName>
    </submittedName>
</protein>
<dbReference type="EMBL" id="BTRK01000002">
    <property type="protein sequence ID" value="GMR37803.1"/>
    <property type="molecule type" value="Genomic_DNA"/>
</dbReference>
<feature type="non-terminal residue" evidence="3">
    <location>
        <position position="1"/>
    </location>
</feature>
<feature type="region of interest" description="Disordered" evidence="1">
    <location>
        <begin position="323"/>
        <end position="359"/>
    </location>
</feature>